<proteinExistence type="predicted"/>
<organism evidence="2">
    <name type="scientific">uncultured Solirubrobacteraceae bacterium</name>
    <dbReference type="NCBI Taxonomy" id="1162706"/>
    <lineage>
        <taxon>Bacteria</taxon>
        <taxon>Bacillati</taxon>
        <taxon>Actinomycetota</taxon>
        <taxon>Thermoleophilia</taxon>
        <taxon>Solirubrobacterales</taxon>
        <taxon>Solirubrobacteraceae</taxon>
        <taxon>environmental samples</taxon>
    </lineage>
</organism>
<gene>
    <name evidence="2" type="ORF">AVDCRST_MAG13-2562</name>
</gene>
<feature type="non-terminal residue" evidence="2">
    <location>
        <position position="1"/>
    </location>
</feature>
<protein>
    <submittedName>
        <fullName evidence="2">Uncharacterized protein</fullName>
    </submittedName>
</protein>
<feature type="compositionally biased region" description="Basic residues" evidence="1">
    <location>
        <begin position="1"/>
        <end position="21"/>
    </location>
</feature>
<name>A0A6J4SVN9_9ACTN</name>
<dbReference type="EMBL" id="CADCVO010000407">
    <property type="protein sequence ID" value="CAA9506566.1"/>
    <property type="molecule type" value="Genomic_DNA"/>
</dbReference>
<sequence length="38" mass="3916">EDARGRHPGAGRGRPARRRAARAGAGALPGADAVLRRL</sequence>
<feature type="region of interest" description="Disordered" evidence="1">
    <location>
        <begin position="1"/>
        <end position="38"/>
    </location>
</feature>
<feature type="compositionally biased region" description="Low complexity" evidence="1">
    <location>
        <begin position="22"/>
        <end position="31"/>
    </location>
</feature>
<evidence type="ECO:0000256" key="1">
    <source>
        <dbReference type="SAM" id="MobiDB-lite"/>
    </source>
</evidence>
<reference evidence="2" key="1">
    <citation type="submission" date="2020-02" db="EMBL/GenBank/DDBJ databases">
        <authorList>
            <person name="Meier V. D."/>
        </authorList>
    </citation>
    <scope>NUCLEOTIDE SEQUENCE</scope>
    <source>
        <strain evidence="2">AVDCRST_MAG13</strain>
    </source>
</reference>
<evidence type="ECO:0000313" key="2">
    <source>
        <dbReference type="EMBL" id="CAA9506566.1"/>
    </source>
</evidence>
<feature type="non-terminal residue" evidence="2">
    <location>
        <position position="38"/>
    </location>
</feature>
<accession>A0A6J4SVN9</accession>
<dbReference type="AlphaFoldDB" id="A0A6J4SVN9"/>